<keyword evidence="3 11" id="KW-0032">Aminotransferase</keyword>
<dbReference type="PIRSF" id="PIRSF006468">
    <property type="entry name" value="BCAT1"/>
    <property type="match status" value="1"/>
</dbReference>
<proteinExistence type="inferred from homology"/>
<keyword evidence="5 11" id="KW-0808">Transferase</keyword>
<dbReference type="EC" id="2.6.1.42" evidence="11"/>
<dbReference type="NCBIfam" id="NF009897">
    <property type="entry name" value="PRK13357.1"/>
    <property type="match status" value="1"/>
</dbReference>
<dbReference type="PANTHER" id="PTHR11825:SF44">
    <property type="entry name" value="BRANCHED-CHAIN-AMINO-ACID AMINOTRANSFERASE"/>
    <property type="match status" value="1"/>
</dbReference>
<dbReference type="NCBIfam" id="TIGR01123">
    <property type="entry name" value="ilvE_II"/>
    <property type="match status" value="1"/>
</dbReference>
<dbReference type="PROSITE" id="PS00770">
    <property type="entry name" value="AA_TRANSFER_CLASS_4"/>
    <property type="match status" value="1"/>
</dbReference>
<dbReference type="EMBL" id="JABEBT010000017">
    <property type="protein sequence ID" value="KAF7637783.1"/>
    <property type="molecule type" value="Genomic_DNA"/>
</dbReference>
<dbReference type="SUPFAM" id="SSF56752">
    <property type="entry name" value="D-aminoacid aminotransferase-like PLP-dependent enzymes"/>
    <property type="match status" value="1"/>
</dbReference>
<gene>
    <name evidence="12" type="ORF">Mgra_00002757</name>
</gene>
<dbReference type="AlphaFoldDB" id="A0A8S9ZVP5"/>
<sequence length="428" mass="48899">MKTTTNTIYIFKNIIKNGTKLNYKNFATAVATNEDKLKKQIEQQNSIVEENQQKNKFFHKDLKIERAEIWQMQDKPDKYEQLKFGHHYADHMLGIDWSEEKGWTNPQITPVNEIRLHPGAKVFHYAVGLFEGMKAYRGIDDRIRLFRPEMNIARMRRTAARSSLPDFDGDELLKIICELVRLDKEWVPYSSTASLYIRPTMIGTDPTLGVAKPKNAKLFVLSGPVGSFYSTGFNPVSLFADPTFVRAFPGGVGSFKMGCNYAPTIMLGNIASEFGCQQVLWLSGEDQKLTEVGSMNIFIYWINEKGEKELITPPLIDGLILPGIVRESVLTIANEWNEFLIKESYPTIPEIRKALAENRLLQIFGTGTAVALVPVGRIVFRNQETNNIEEFIIPTMNSGETVMQRLYETIIDIQQGRRDRPEWVYIID</sequence>
<evidence type="ECO:0000256" key="8">
    <source>
        <dbReference type="PIRSR" id="PIRSR006468-1"/>
    </source>
</evidence>
<evidence type="ECO:0000256" key="4">
    <source>
        <dbReference type="ARBA" id="ARBA00022605"/>
    </source>
</evidence>
<comment type="catalytic activity">
    <reaction evidence="11">
        <text>L-isoleucine + 2-oxoglutarate = (S)-3-methyl-2-oxopentanoate + L-glutamate</text>
        <dbReference type="Rhea" id="RHEA:24801"/>
        <dbReference type="ChEBI" id="CHEBI:16810"/>
        <dbReference type="ChEBI" id="CHEBI:29985"/>
        <dbReference type="ChEBI" id="CHEBI:35146"/>
        <dbReference type="ChEBI" id="CHEBI:58045"/>
        <dbReference type="EC" id="2.6.1.42"/>
    </reaction>
</comment>
<feature type="modified residue" description="N6-(pyridoxal phosphate)lysine" evidence="8">
    <location>
        <position position="256"/>
    </location>
</feature>
<dbReference type="InterPro" id="IPR036038">
    <property type="entry name" value="Aminotransferase-like"/>
</dbReference>
<dbReference type="Pfam" id="PF01063">
    <property type="entry name" value="Aminotran_4"/>
    <property type="match status" value="1"/>
</dbReference>
<comment type="cofactor">
    <cofactor evidence="1 10">
        <name>pyridoxal 5'-phosphate</name>
        <dbReference type="ChEBI" id="CHEBI:597326"/>
    </cofactor>
</comment>
<name>A0A8S9ZVP5_9BILA</name>
<evidence type="ECO:0000313" key="12">
    <source>
        <dbReference type="EMBL" id="KAF7637783.1"/>
    </source>
</evidence>
<dbReference type="FunFam" id="3.30.470.10:FF:000002">
    <property type="entry name" value="Branched-chain-amino-acid aminotransferase"/>
    <property type="match status" value="1"/>
</dbReference>
<comment type="similarity">
    <text evidence="2 9">Belongs to the class-IV pyridoxal-phosphate-dependent aminotransferase family.</text>
</comment>
<dbReference type="InterPro" id="IPR043131">
    <property type="entry name" value="BCAT-like_N"/>
</dbReference>
<evidence type="ECO:0000256" key="9">
    <source>
        <dbReference type="RuleBase" id="RU004106"/>
    </source>
</evidence>
<evidence type="ECO:0000256" key="7">
    <source>
        <dbReference type="ARBA" id="ARBA00023304"/>
    </source>
</evidence>
<keyword evidence="4 11" id="KW-0028">Amino-acid biosynthesis</keyword>
<dbReference type="PANTHER" id="PTHR11825">
    <property type="entry name" value="SUBGROUP IIII AMINOTRANSFERASE"/>
    <property type="match status" value="1"/>
</dbReference>
<accession>A0A8S9ZVP5</accession>
<evidence type="ECO:0000256" key="10">
    <source>
        <dbReference type="RuleBase" id="RU004516"/>
    </source>
</evidence>
<dbReference type="InterPro" id="IPR018300">
    <property type="entry name" value="Aminotrans_IV_CS"/>
</dbReference>
<evidence type="ECO:0000256" key="1">
    <source>
        <dbReference type="ARBA" id="ARBA00001933"/>
    </source>
</evidence>
<evidence type="ECO:0000313" key="13">
    <source>
        <dbReference type="Proteomes" id="UP000605970"/>
    </source>
</evidence>
<dbReference type="InterPro" id="IPR043132">
    <property type="entry name" value="BCAT-like_C"/>
</dbReference>
<evidence type="ECO:0000256" key="3">
    <source>
        <dbReference type="ARBA" id="ARBA00022576"/>
    </source>
</evidence>
<reference evidence="12" key="1">
    <citation type="journal article" date="2020" name="Ecol. Evol.">
        <title>Genome structure and content of the rice root-knot nematode (Meloidogyne graminicola).</title>
        <authorList>
            <person name="Phan N.T."/>
            <person name="Danchin E.G.J."/>
            <person name="Klopp C."/>
            <person name="Perfus-Barbeoch L."/>
            <person name="Kozlowski D.K."/>
            <person name="Koutsovoulos G.D."/>
            <person name="Lopez-Roques C."/>
            <person name="Bouchez O."/>
            <person name="Zahm M."/>
            <person name="Besnard G."/>
            <person name="Bellafiore S."/>
        </authorList>
    </citation>
    <scope>NUCLEOTIDE SEQUENCE</scope>
    <source>
        <strain evidence="12">VN-18</strain>
    </source>
</reference>
<dbReference type="InterPro" id="IPR033939">
    <property type="entry name" value="BCAT_family"/>
</dbReference>
<evidence type="ECO:0000256" key="2">
    <source>
        <dbReference type="ARBA" id="ARBA00009320"/>
    </source>
</evidence>
<dbReference type="InterPro" id="IPR001544">
    <property type="entry name" value="Aminotrans_IV"/>
</dbReference>
<comment type="catalytic activity">
    <reaction evidence="11">
        <text>L-leucine + 2-oxoglutarate = 4-methyl-2-oxopentanoate + L-glutamate</text>
        <dbReference type="Rhea" id="RHEA:18321"/>
        <dbReference type="ChEBI" id="CHEBI:16810"/>
        <dbReference type="ChEBI" id="CHEBI:17865"/>
        <dbReference type="ChEBI" id="CHEBI:29985"/>
        <dbReference type="ChEBI" id="CHEBI:57427"/>
        <dbReference type="EC" id="2.6.1.42"/>
    </reaction>
</comment>
<comment type="catalytic activity">
    <reaction evidence="11">
        <text>L-valine + 2-oxoglutarate = 3-methyl-2-oxobutanoate + L-glutamate</text>
        <dbReference type="Rhea" id="RHEA:24813"/>
        <dbReference type="ChEBI" id="CHEBI:11851"/>
        <dbReference type="ChEBI" id="CHEBI:16810"/>
        <dbReference type="ChEBI" id="CHEBI:29985"/>
        <dbReference type="ChEBI" id="CHEBI:57762"/>
        <dbReference type="EC" id="2.6.1.42"/>
    </reaction>
</comment>
<dbReference type="GO" id="GO:0009099">
    <property type="term" value="P:L-valine biosynthetic process"/>
    <property type="evidence" value="ECO:0007669"/>
    <property type="project" value="TreeGrafter"/>
</dbReference>
<evidence type="ECO:0000256" key="6">
    <source>
        <dbReference type="ARBA" id="ARBA00022898"/>
    </source>
</evidence>
<comment type="caution">
    <text evidence="12">The sequence shown here is derived from an EMBL/GenBank/DDBJ whole genome shotgun (WGS) entry which is preliminary data.</text>
</comment>
<dbReference type="OrthoDB" id="1732691at2759"/>
<keyword evidence="6 10" id="KW-0663">Pyridoxal phosphate</keyword>
<dbReference type="InterPro" id="IPR005786">
    <property type="entry name" value="B_amino_transII"/>
</dbReference>
<dbReference type="GO" id="GO:0005739">
    <property type="term" value="C:mitochondrion"/>
    <property type="evidence" value="ECO:0007669"/>
    <property type="project" value="TreeGrafter"/>
</dbReference>
<dbReference type="CDD" id="cd01557">
    <property type="entry name" value="BCAT_beta_family"/>
    <property type="match status" value="1"/>
</dbReference>
<dbReference type="GO" id="GO:0009098">
    <property type="term" value="P:L-leucine biosynthetic process"/>
    <property type="evidence" value="ECO:0007669"/>
    <property type="project" value="TreeGrafter"/>
</dbReference>
<dbReference type="Gene3D" id="3.20.10.10">
    <property type="entry name" value="D-amino Acid Aminotransferase, subunit A, domain 2"/>
    <property type="match status" value="1"/>
</dbReference>
<dbReference type="Gene3D" id="3.30.470.10">
    <property type="match status" value="1"/>
</dbReference>
<keyword evidence="13" id="KW-1185">Reference proteome</keyword>
<evidence type="ECO:0000256" key="5">
    <source>
        <dbReference type="ARBA" id="ARBA00022679"/>
    </source>
</evidence>
<keyword evidence="7 11" id="KW-0100">Branched-chain amino acid biosynthesis</keyword>
<dbReference type="GO" id="GO:0004084">
    <property type="term" value="F:branched-chain-amino-acid transaminase activity"/>
    <property type="evidence" value="ECO:0007669"/>
    <property type="project" value="UniProtKB-EC"/>
</dbReference>
<dbReference type="Proteomes" id="UP000605970">
    <property type="component" value="Unassembled WGS sequence"/>
</dbReference>
<evidence type="ECO:0000256" key="11">
    <source>
        <dbReference type="RuleBase" id="RU004517"/>
    </source>
</evidence>
<protein>
    <recommendedName>
        <fullName evidence="11">Branched-chain-amino-acid aminotransferase</fullName>
        <ecNumber evidence="11">2.6.1.42</ecNumber>
    </recommendedName>
</protein>
<organism evidence="12 13">
    <name type="scientific">Meloidogyne graminicola</name>
    <dbReference type="NCBI Taxonomy" id="189291"/>
    <lineage>
        <taxon>Eukaryota</taxon>
        <taxon>Metazoa</taxon>
        <taxon>Ecdysozoa</taxon>
        <taxon>Nematoda</taxon>
        <taxon>Chromadorea</taxon>
        <taxon>Rhabditida</taxon>
        <taxon>Tylenchina</taxon>
        <taxon>Tylenchomorpha</taxon>
        <taxon>Tylenchoidea</taxon>
        <taxon>Meloidogynidae</taxon>
        <taxon>Meloidogyninae</taxon>
        <taxon>Meloidogyne</taxon>
    </lineage>
</organism>